<evidence type="ECO:0000313" key="3">
    <source>
        <dbReference type="Proteomes" id="UP000287447"/>
    </source>
</evidence>
<keyword evidence="3" id="KW-1185">Reference proteome</keyword>
<gene>
    <name evidence="2" type="ORF">EOI86_14340</name>
</gene>
<keyword evidence="1" id="KW-0812">Transmembrane</keyword>
<proteinExistence type="predicted"/>
<dbReference type="AlphaFoldDB" id="A0A3S2VPI5"/>
<protein>
    <submittedName>
        <fullName evidence="2">DUF3429 domain-containing protein</fullName>
    </submittedName>
</protein>
<feature type="transmembrane region" description="Helical" evidence="1">
    <location>
        <begin position="89"/>
        <end position="116"/>
    </location>
</feature>
<dbReference type="RefSeq" id="WP_127765858.1">
    <property type="nucleotide sequence ID" value="NZ_SADE01000002.1"/>
</dbReference>
<reference evidence="3" key="1">
    <citation type="submission" date="2019-01" db="EMBL/GenBank/DDBJ databases">
        <title>Gri0909 isolated from a small marine red alga.</title>
        <authorList>
            <person name="Kim J."/>
            <person name="Jeong S.E."/>
            <person name="Jeon C.O."/>
        </authorList>
    </citation>
    <scope>NUCLEOTIDE SEQUENCE [LARGE SCALE GENOMIC DNA]</scope>
    <source>
        <strain evidence="3">Gri0909</strain>
    </source>
</reference>
<feature type="transmembrane region" description="Helical" evidence="1">
    <location>
        <begin position="47"/>
        <end position="69"/>
    </location>
</feature>
<evidence type="ECO:0000313" key="2">
    <source>
        <dbReference type="EMBL" id="RVU36382.1"/>
    </source>
</evidence>
<dbReference type="InterPro" id="IPR021836">
    <property type="entry name" value="DUF3429"/>
</dbReference>
<dbReference type="PANTHER" id="PTHR15887">
    <property type="entry name" value="TRANSMEMBRANE PROTEIN 69"/>
    <property type="match status" value="1"/>
</dbReference>
<keyword evidence="1" id="KW-0472">Membrane</keyword>
<dbReference type="OrthoDB" id="5297436at2"/>
<dbReference type="Proteomes" id="UP000287447">
    <property type="component" value="Unassembled WGS sequence"/>
</dbReference>
<dbReference type="PANTHER" id="PTHR15887:SF1">
    <property type="entry name" value="TRANSMEMBRANE PROTEIN 69"/>
    <property type="match status" value="1"/>
</dbReference>
<organism evidence="2 3">
    <name type="scientific">Hwanghaeella grinnelliae</name>
    <dbReference type="NCBI Taxonomy" id="2500179"/>
    <lineage>
        <taxon>Bacteria</taxon>
        <taxon>Pseudomonadati</taxon>
        <taxon>Pseudomonadota</taxon>
        <taxon>Alphaproteobacteria</taxon>
        <taxon>Rhodospirillales</taxon>
        <taxon>Rhodospirillaceae</taxon>
        <taxon>Hwanghaeella</taxon>
    </lineage>
</organism>
<dbReference type="Pfam" id="PF11911">
    <property type="entry name" value="DUF3429"/>
    <property type="match status" value="1"/>
</dbReference>
<name>A0A3S2VPI5_9PROT</name>
<comment type="caution">
    <text evidence="2">The sequence shown here is derived from an EMBL/GenBank/DDBJ whole genome shotgun (WGS) entry which is preliminary data.</text>
</comment>
<feature type="transmembrane region" description="Helical" evidence="1">
    <location>
        <begin position="136"/>
        <end position="154"/>
    </location>
</feature>
<dbReference type="EMBL" id="SADE01000002">
    <property type="protein sequence ID" value="RVU36382.1"/>
    <property type="molecule type" value="Genomic_DNA"/>
</dbReference>
<keyword evidence="1" id="KW-1133">Transmembrane helix</keyword>
<accession>A0A3S2VPI5</accession>
<feature type="transmembrane region" description="Helical" evidence="1">
    <location>
        <begin position="15"/>
        <end position="35"/>
    </location>
</feature>
<sequence length="158" mass="16931">MVPIKQMLTEVPRPALVLGLAGLIPFAACAVAVWTSSPVLQVEGVSLLLTYAAVILTFLGGVHWGKALAGEHSGDLNWMRLGWSVTPSLIAWAALRMSPGFTLIIFIAAFAAAFLVDRHAVRTGFFPAWYLPLRKVLTLGVMACLIATLARFTIGAEI</sequence>
<evidence type="ECO:0000256" key="1">
    <source>
        <dbReference type="SAM" id="Phobius"/>
    </source>
</evidence>